<keyword evidence="1" id="KW-0378">Hydrolase</keyword>
<dbReference type="SUPFAM" id="SSF46785">
    <property type="entry name" value="Winged helix' DNA-binding domain"/>
    <property type="match status" value="1"/>
</dbReference>
<dbReference type="GO" id="GO:0004386">
    <property type="term" value="F:helicase activity"/>
    <property type="evidence" value="ECO:0007669"/>
    <property type="project" value="UniProtKB-KW"/>
</dbReference>
<dbReference type="Pfam" id="PF13412">
    <property type="entry name" value="HTH_24"/>
    <property type="match status" value="1"/>
</dbReference>
<dbReference type="AlphaFoldDB" id="A0A1H5V864"/>
<accession>A0A1H5V864</accession>
<dbReference type="Proteomes" id="UP000236726">
    <property type="component" value="Unassembled WGS sequence"/>
</dbReference>
<protein>
    <submittedName>
        <fullName evidence="1">ATP-dependent DNA helicase RecG</fullName>
    </submittedName>
</protein>
<dbReference type="InterPro" id="IPR036390">
    <property type="entry name" value="WH_DNA-bd_sf"/>
</dbReference>
<reference evidence="1 2" key="1">
    <citation type="submission" date="2016-10" db="EMBL/GenBank/DDBJ databases">
        <authorList>
            <person name="de Groot N.N."/>
        </authorList>
    </citation>
    <scope>NUCLEOTIDE SEQUENCE [LARGE SCALE GENOMIC DNA]</scope>
    <source>
        <strain evidence="1 2">D15d</strain>
    </source>
</reference>
<evidence type="ECO:0000313" key="1">
    <source>
        <dbReference type="EMBL" id="SEF82951.1"/>
    </source>
</evidence>
<dbReference type="EMBL" id="FNUL01000010">
    <property type="protein sequence ID" value="SEF82951.1"/>
    <property type="molecule type" value="Genomic_DNA"/>
</dbReference>
<dbReference type="InterPro" id="IPR038475">
    <property type="entry name" value="RecG_C_sf"/>
</dbReference>
<gene>
    <name evidence="1" type="ORF">SAMN05216537_1103</name>
</gene>
<keyword evidence="1" id="KW-0067">ATP-binding</keyword>
<dbReference type="PANTHER" id="PTHR30595:SF6">
    <property type="entry name" value="SCHLAFEN ALBA-2 DOMAIN-CONTAINING PROTEIN"/>
    <property type="match status" value="1"/>
</dbReference>
<keyword evidence="1" id="KW-0347">Helicase</keyword>
<dbReference type="InterPro" id="IPR036388">
    <property type="entry name" value="WH-like_DNA-bd_sf"/>
</dbReference>
<proteinExistence type="predicted"/>
<dbReference type="Pfam" id="PF13749">
    <property type="entry name" value="HATPase_c_4"/>
    <property type="match status" value="1"/>
</dbReference>
<keyword evidence="1" id="KW-0547">Nucleotide-binding</keyword>
<dbReference type="Gene3D" id="3.30.565.60">
    <property type="match status" value="1"/>
</dbReference>
<organism evidence="1 2">
    <name type="scientific">Lachnospira multipara</name>
    <dbReference type="NCBI Taxonomy" id="28051"/>
    <lineage>
        <taxon>Bacteria</taxon>
        <taxon>Bacillati</taxon>
        <taxon>Bacillota</taxon>
        <taxon>Clostridia</taxon>
        <taxon>Lachnospirales</taxon>
        <taxon>Lachnospiraceae</taxon>
        <taxon>Lachnospira</taxon>
    </lineage>
</organism>
<dbReference type="Gene3D" id="1.10.10.10">
    <property type="entry name" value="Winged helix-like DNA-binding domain superfamily/Winged helix DNA-binding domain"/>
    <property type="match status" value="1"/>
</dbReference>
<dbReference type="PANTHER" id="PTHR30595">
    <property type="entry name" value="GLPR-RELATED TRANSCRIPTIONAL REPRESSOR"/>
    <property type="match status" value="1"/>
</dbReference>
<sequence length="259" mass="29737">MFGKKNPVMLKAAIFATDEKLTFLDMQIFEDNIINLLDIAEQYIFKNIHWANEIIGMECTEIPEIPVAVIREALANSFAHSIYNGSTYHEICIYPSKVTIYSPGTYASSHKPEEYINKNLQSSIRNEKIAKMLFLSKSIEQFGSGFKRINSLCKDAKIKFSYEIDEAGFTFIIHRKKAGEISSNKINVTVNVPENVTLNKMEKLVYQLLSSNPQYTREELAEKTSKTVRTIQRTLNSLRDKEYITRIGSDKTGRWEILK</sequence>
<name>A0A1H5V864_9FIRM</name>
<evidence type="ECO:0000313" key="2">
    <source>
        <dbReference type="Proteomes" id="UP000236726"/>
    </source>
</evidence>
<keyword evidence="2" id="KW-1185">Reference proteome</keyword>